<dbReference type="EMBL" id="JAGMUV010000012">
    <property type="protein sequence ID" value="KAH7137891.1"/>
    <property type="molecule type" value="Genomic_DNA"/>
</dbReference>
<name>A0A9P9CZI5_9HYPO</name>
<feature type="region of interest" description="Disordered" evidence="1">
    <location>
        <begin position="315"/>
        <end position="400"/>
    </location>
</feature>
<sequence length="400" mass="45753">MAREEKVVVPMAEIRRTIEHLDRRRAPNAVQRRPCTSPPPAVPPNDSIEPTEIIMRRARTARVPMDEVCRTIEDLDRQHARTRSQRDQERVIVPMDEIRRTIEDLDRRHAGNRAQRRREPSPPPAIPPSRSTTISTDINVLHGKKIKVPMDDIRRTMDDLDRRRAANTARRRRLRSRTPVIPAPVTTTPSDSSMPRISKVRVPLDEIRRTMEVMDRQRADAQVRQKQELPPKIFLGSRTDQTAPRPGRDVAQVSTHQVFGALHDLNRQHSEGPGGIIPETAPPTVAAERHEPLRVPLHEIRSTATDWDRQRWLDRQRQRSEAAQRRASGRPAQRARQQSEDRSTSESAADPEPPARTPAVRRARMPGQPAAPMVDVDPLPQPLIVPPPKKKRRLTRETIQ</sequence>
<dbReference type="Proteomes" id="UP000738349">
    <property type="component" value="Unassembled WGS sequence"/>
</dbReference>
<feature type="compositionally biased region" description="Basic and acidic residues" evidence="1">
    <location>
        <begin position="315"/>
        <end position="324"/>
    </location>
</feature>
<keyword evidence="6" id="KW-1185">Reference proteome</keyword>
<dbReference type="EMBL" id="JAGMUV010000049">
    <property type="protein sequence ID" value="KAH7109762.1"/>
    <property type="molecule type" value="Genomic_DNA"/>
</dbReference>
<proteinExistence type="predicted"/>
<comment type="caution">
    <text evidence="2">The sequence shown here is derived from an EMBL/GenBank/DDBJ whole genome shotgun (WGS) entry which is preliminary data.</text>
</comment>
<evidence type="ECO:0000313" key="5">
    <source>
        <dbReference type="EMBL" id="KAH7137891.1"/>
    </source>
</evidence>
<evidence type="ECO:0000313" key="2">
    <source>
        <dbReference type="EMBL" id="KAH7109762.1"/>
    </source>
</evidence>
<dbReference type="EMBL" id="JAGMUV010000036">
    <property type="protein sequence ID" value="KAH7113101.1"/>
    <property type="molecule type" value="Genomic_DNA"/>
</dbReference>
<feature type="non-terminal residue" evidence="2">
    <location>
        <position position="400"/>
    </location>
</feature>
<reference evidence="2" key="1">
    <citation type="journal article" date="2021" name="Nat. Commun.">
        <title>Genetic determinants of endophytism in the Arabidopsis root mycobiome.</title>
        <authorList>
            <person name="Mesny F."/>
            <person name="Miyauchi S."/>
            <person name="Thiergart T."/>
            <person name="Pickel B."/>
            <person name="Atanasova L."/>
            <person name="Karlsson M."/>
            <person name="Huettel B."/>
            <person name="Barry K.W."/>
            <person name="Haridas S."/>
            <person name="Chen C."/>
            <person name="Bauer D."/>
            <person name="Andreopoulos W."/>
            <person name="Pangilinan J."/>
            <person name="LaButti K."/>
            <person name="Riley R."/>
            <person name="Lipzen A."/>
            <person name="Clum A."/>
            <person name="Drula E."/>
            <person name="Henrissat B."/>
            <person name="Kohler A."/>
            <person name="Grigoriev I.V."/>
            <person name="Martin F.M."/>
            <person name="Hacquard S."/>
        </authorList>
    </citation>
    <scope>NUCLEOTIDE SEQUENCE</scope>
    <source>
        <strain evidence="2">MPI-CAGE-AT-0147</strain>
    </source>
</reference>
<evidence type="ECO:0000313" key="4">
    <source>
        <dbReference type="EMBL" id="KAH7119308.1"/>
    </source>
</evidence>
<protein>
    <submittedName>
        <fullName evidence="2">Uncharacterized protein</fullName>
    </submittedName>
</protein>
<evidence type="ECO:0000313" key="6">
    <source>
        <dbReference type="Proteomes" id="UP000738349"/>
    </source>
</evidence>
<feature type="region of interest" description="Disordered" evidence="1">
    <location>
        <begin position="221"/>
        <end position="249"/>
    </location>
</feature>
<dbReference type="EMBL" id="JAGMUV010000026">
    <property type="protein sequence ID" value="KAH7119308.1"/>
    <property type="molecule type" value="Genomic_DNA"/>
</dbReference>
<dbReference type="AlphaFoldDB" id="A0A9P9CZI5"/>
<evidence type="ECO:0000256" key="1">
    <source>
        <dbReference type="SAM" id="MobiDB-lite"/>
    </source>
</evidence>
<organism evidence="2 6">
    <name type="scientific">Dactylonectria macrodidyma</name>
    <dbReference type="NCBI Taxonomy" id="307937"/>
    <lineage>
        <taxon>Eukaryota</taxon>
        <taxon>Fungi</taxon>
        <taxon>Dikarya</taxon>
        <taxon>Ascomycota</taxon>
        <taxon>Pezizomycotina</taxon>
        <taxon>Sordariomycetes</taxon>
        <taxon>Hypocreomycetidae</taxon>
        <taxon>Hypocreales</taxon>
        <taxon>Nectriaceae</taxon>
        <taxon>Dactylonectria</taxon>
    </lineage>
</organism>
<evidence type="ECO:0000313" key="3">
    <source>
        <dbReference type="EMBL" id="KAH7113101.1"/>
    </source>
</evidence>
<feature type="region of interest" description="Disordered" evidence="1">
    <location>
        <begin position="22"/>
        <end position="48"/>
    </location>
</feature>
<gene>
    <name evidence="5" type="ORF">EDB81DRAFT_858327</name>
    <name evidence="4" type="ORF">EDB81DRAFT_861832</name>
    <name evidence="3" type="ORF">EDB81DRAFT_862639</name>
    <name evidence="2" type="ORF">EDB81DRAFT_863203</name>
</gene>
<feature type="region of interest" description="Disordered" evidence="1">
    <location>
        <begin position="102"/>
        <end position="133"/>
    </location>
</feature>
<accession>A0A9P9CZI5</accession>